<organism evidence="1">
    <name type="scientific">Bartonella schoenbuchensis (strain DSM 13525 / NCTC 13165 / R1)</name>
    <dbReference type="NCBI Taxonomy" id="687861"/>
    <lineage>
        <taxon>Bacteria</taxon>
        <taxon>Pseudomonadati</taxon>
        <taxon>Pseudomonadota</taxon>
        <taxon>Alphaproteobacteria</taxon>
        <taxon>Hyphomicrobiales</taxon>
        <taxon>Bartonellaceae</taxon>
        <taxon>Bartonella</taxon>
    </lineage>
</organism>
<name>E6YXP9_BARSR</name>
<sequence length="54" mass="6225">MYVLSVVDVEWILRSSLRIDRRKRGMDSGSDCIRIQAAFIFVVCVVHSGKWVNI</sequence>
<dbReference type="AlphaFoldDB" id="E6YXP9"/>
<protein>
    <submittedName>
        <fullName evidence="1">Uncharacterized protein</fullName>
    </submittedName>
</protein>
<accession>E6YXP9</accession>
<reference evidence="1" key="1">
    <citation type="journal article" date="2011" name="PLoS Genet.">
        <title>Parallel evolution of a type IV secretion system in radiating lineages of the host-restricted bacterial pathogen Bartonella.</title>
        <authorList>
            <person name="Engel P."/>
            <person name="Salzburger W."/>
            <person name="Liesch M."/>
            <person name="Chang C.C."/>
            <person name="Maruyama S."/>
            <person name="Lanz C."/>
            <person name="Calteau A."/>
            <person name="Lajus A."/>
            <person name="Medigue C."/>
            <person name="Schuster S.C."/>
            <person name="Dehio C."/>
        </authorList>
    </citation>
    <scope>NUCLEOTIDE SEQUENCE</scope>
    <source>
        <strain evidence="1">R1</strain>
    </source>
</reference>
<evidence type="ECO:0000313" key="1">
    <source>
        <dbReference type="EMBL" id="CBI81637.1"/>
    </source>
</evidence>
<proteinExistence type="predicted"/>
<gene>
    <name evidence="1" type="ORF">B11C_10111</name>
</gene>
<dbReference type="EMBL" id="FN645506">
    <property type="protein sequence ID" value="CBI81637.1"/>
    <property type="molecule type" value="Genomic_DNA"/>
</dbReference>